<keyword evidence="2" id="KW-0732">Signal</keyword>
<gene>
    <name evidence="5" type="ORF">LVIROSA_LOCUS23109</name>
</gene>
<dbReference type="GO" id="GO:0016020">
    <property type="term" value="C:membrane"/>
    <property type="evidence" value="ECO:0007669"/>
    <property type="project" value="UniProtKB-SubCell"/>
</dbReference>
<dbReference type="Proteomes" id="UP001157418">
    <property type="component" value="Unassembled WGS sequence"/>
</dbReference>
<comment type="caution">
    <text evidence="5">The sequence shown here is derived from an EMBL/GenBank/DDBJ whole genome shotgun (WGS) entry which is preliminary data.</text>
</comment>
<evidence type="ECO:0000313" key="5">
    <source>
        <dbReference type="EMBL" id="CAH1436751.1"/>
    </source>
</evidence>
<comment type="subcellular location">
    <subcellularLocation>
        <location evidence="1">Membrane</location>
        <topology evidence="1">Single-pass membrane protein</topology>
    </subcellularLocation>
</comment>
<evidence type="ECO:0000313" key="6">
    <source>
        <dbReference type="Proteomes" id="UP001157418"/>
    </source>
</evidence>
<keyword evidence="3" id="KW-0812">Transmembrane</keyword>
<evidence type="ECO:0000259" key="4">
    <source>
        <dbReference type="Pfam" id="PF13947"/>
    </source>
</evidence>
<dbReference type="PANTHER" id="PTHR33491">
    <property type="entry name" value="OSJNBA0016N04.9 PROTEIN"/>
    <property type="match status" value="1"/>
</dbReference>
<dbReference type="Pfam" id="PF13947">
    <property type="entry name" value="GUB_WAK_bind"/>
    <property type="match status" value="1"/>
</dbReference>
<keyword evidence="6" id="KW-1185">Reference proteome</keyword>
<feature type="domain" description="Wall-associated receptor kinase galacturonan-binding" evidence="4">
    <location>
        <begin position="155"/>
        <end position="209"/>
    </location>
</feature>
<sequence>MYVIKVDCKNPLKNSSLVLSTIHGKSPFWFSGSRNIVRYKGCGPIAIMNNGVVVSGCSTTCGEDVVTNLDTCFGNGCCRTTIPDYLRSFTFNIAELEGQDGCGSVFLVDAYYERRFPSQLVVGDHTFVPISLSWNESFSTSQDEDEDEYEDEDETCGDVRIPYPFGINKNSSGAEFFNVDCNSSTQYLPALNNVEVLAVNASQQMVTVNVLRISECENTFQNNSLVLSRTRLYFSGFYNIFVFEGCGSVALMEENEDIAGVRLFVATTQLRTHAIGLALEVIANLPFLIFIFTRNS</sequence>
<protein>
    <recommendedName>
        <fullName evidence="4">Wall-associated receptor kinase galacturonan-binding domain-containing protein</fullName>
    </recommendedName>
</protein>
<dbReference type="EMBL" id="CAKMRJ010004445">
    <property type="protein sequence ID" value="CAH1436751.1"/>
    <property type="molecule type" value="Genomic_DNA"/>
</dbReference>
<feature type="transmembrane region" description="Helical" evidence="3">
    <location>
        <begin position="272"/>
        <end position="292"/>
    </location>
</feature>
<evidence type="ECO:0000256" key="1">
    <source>
        <dbReference type="ARBA" id="ARBA00004167"/>
    </source>
</evidence>
<keyword evidence="3" id="KW-0472">Membrane</keyword>
<accession>A0AAU9NFW4</accession>
<name>A0AAU9NFW4_9ASTR</name>
<organism evidence="5 6">
    <name type="scientific">Lactuca virosa</name>
    <dbReference type="NCBI Taxonomy" id="75947"/>
    <lineage>
        <taxon>Eukaryota</taxon>
        <taxon>Viridiplantae</taxon>
        <taxon>Streptophyta</taxon>
        <taxon>Embryophyta</taxon>
        <taxon>Tracheophyta</taxon>
        <taxon>Spermatophyta</taxon>
        <taxon>Magnoliopsida</taxon>
        <taxon>eudicotyledons</taxon>
        <taxon>Gunneridae</taxon>
        <taxon>Pentapetalae</taxon>
        <taxon>asterids</taxon>
        <taxon>campanulids</taxon>
        <taxon>Asterales</taxon>
        <taxon>Asteraceae</taxon>
        <taxon>Cichorioideae</taxon>
        <taxon>Cichorieae</taxon>
        <taxon>Lactucinae</taxon>
        <taxon>Lactuca</taxon>
    </lineage>
</organism>
<dbReference type="InterPro" id="IPR025287">
    <property type="entry name" value="WAK_GUB"/>
</dbReference>
<evidence type="ECO:0000256" key="2">
    <source>
        <dbReference type="ARBA" id="ARBA00022729"/>
    </source>
</evidence>
<reference evidence="5 6" key="1">
    <citation type="submission" date="2022-01" db="EMBL/GenBank/DDBJ databases">
        <authorList>
            <person name="Xiong W."/>
            <person name="Schranz E."/>
        </authorList>
    </citation>
    <scope>NUCLEOTIDE SEQUENCE [LARGE SCALE GENOMIC DNA]</scope>
</reference>
<dbReference type="AlphaFoldDB" id="A0AAU9NFW4"/>
<proteinExistence type="predicted"/>
<evidence type="ECO:0000256" key="3">
    <source>
        <dbReference type="SAM" id="Phobius"/>
    </source>
</evidence>
<keyword evidence="3" id="KW-1133">Transmembrane helix</keyword>
<dbReference type="GO" id="GO:0030247">
    <property type="term" value="F:polysaccharide binding"/>
    <property type="evidence" value="ECO:0007669"/>
    <property type="project" value="InterPro"/>
</dbReference>